<evidence type="ECO:0000256" key="8">
    <source>
        <dbReference type="SAM" id="Phobius"/>
    </source>
</evidence>
<dbReference type="Ensembl" id="ENSONIT00000042830.1">
    <property type="protein sequence ID" value="ENSONIP00000030382.1"/>
    <property type="gene ID" value="ENSONIG00000019885.2"/>
</dbReference>
<dbReference type="InterPro" id="IPR003599">
    <property type="entry name" value="Ig_sub"/>
</dbReference>
<reference evidence="11" key="2">
    <citation type="submission" date="2025-08" db="UniProtKB">
        <authorList>
            <consortium name="Ensembl"/>
        </authorList>
    </citation>
    <scope>IDENTIFICATION</scope>
</reference>
<keyword evidence="7" id="KW-0325">Glycoprotein</keyword>
<dbReference type="FunCoup" id="A0A669B3S2">
    <property type="interactions" value="10"/>
</dbReference>
<dbReference type="InterPro" id="IPR013783">
    <property type="entry name" value="Ig-like_fold"/>
</dbReference>
<dbReference type="Proteomes" id="UP000005207">
    <property type="component" value="Linkage group LG2"/>
</dbReference>
<evidence type="ECO:0000313" key="11">
    <source>
        <dbReference type="Ensembl" id="ENSONIP00000030382.1"/>
    </source>
</evidence>
<evidence type="ECO:0000256" key="6">
    <source>
        <dbReference type="ARBA" id="ARBA00023157"/>
    </source>
</evidence>
<keyword evidence="3 9" id="KW-0732">Signal</keyword>
<keyword evidence="6" id="KW-1015">Disulfide bond</keyword>
<dbReference type="GO" id="GO:0009617">
    <property type="term" value="P:response to bacterium"/>
    <property type="evidence" value="ECO:0007669"/>
    <property type="project" value="TreeGrafter"/>
</dbReference>
<evidence type="ECO:0000256" key="9">
    <source>
        <dbReference type="SAM" id="SignalP"/>
    </source>
</evidence>
<keyword evidence="12" id="KW-1185">Reference proteome</keyword>
<dbReference type="Gene3D" id="2.60.40.10">
    <property type="entry name" value="Immunoglobulins"/>
    <property type="match status" value="2"/>
</dbReference>
<dbReference type="InterPro" id="IPR052051">
    <property type="entry name" value="TCR_complex_component"/>
</dbReference>
<reference evidence="11" key="3">
    <citation type="submission" date="2025-09" db="UniProtKB">
        <authorList>
            <consortium name="Ensembl"/>
        </authorList>
    </citation>
    <scope>IDENTIFICATION</scope>
</reference>
<dbReference type="OMA" id="CEESPHA"/>
<dbReference type="GO" id="GO:0002376">
    <property type="term" value="P:immune system process"/>
    <property type="evidence" value="ECO:0007669"/>
    <property type="project" value="UniProtKB-KW"/>
</dbReference>
<dbReference type="PROSITE" id="PS50835">
    <property type="entry name" value="IG_LIKE"/>
    <property type="match status" value="2"/>
</dbReference>
<proteinExistence type="predicted"/>
<keyword evidence="4" id="KW-0391">Immunity</keyword>
<evidence type="ECO:0000259" key="10">
    <source>
        <dbReference type="PROSITE" id="PS50835"/>
    </source>
</evidence>
<organism evidence="11 12">
    <name type="scientific">Oreochromis niloticus</name>
    <name type="common">Nile tilapia</name>
    <name type="synonym">Tilapia nilotica</name>
    <dbReference type="NCBI Taxonomy" id="8128"/>
    <lineage>
        <taxon>Eukaryota</taxon>
        <taxon>Metazoa</taxon>
        <taxon>Chordata</taxon>
        <taxon>Craniata</taxon>
        <taxon>Vertebrata</taxon>
        <taxon>Euteleostomi</taxon>
        <taxon>Actinopterygii</taxon>
        <taxon>Neopterygii</taxon>
        <taxon>Teleostei</taxon>
        <taxon>Neoteleostei</taxon>
        <taxon>Acanthomorphata</taxon>
        <taxon>Ovalentaria</taxon>
        <taxon>Cichlomorphae</taxon>
        <taxon>Cichliformes</taxon>
        <taxon>Cichlidae</taxon>
        <taxon>African cichlids</taxon>
        <taxon>Pseudocrenilabrinae</taxon>
        <taxon>Oreochromini</taxon>
        <taxon>Oreochromis</taxon>
    </lineage>
</organism>
<dbReference type="GeneTree" id="ENSGT01030000234530"/>
<evidence type="ECO:0000256" key="1">
    <source>
        <dbReference type="ARBA" id="ARBA00004236"/>
    </source>
</evidence>
<dbReference type="AlphaFoldDB" id="A0A669B3S2"/>
<comment type="subcellular location">
    <subcellularLocation>
        <location evidence="1">Cell membrane</location>
    </subcellularLocation>
</comment>
<evidence type="ECO:0000256" key="7">
    <source>
        <dbReference type="ARBA" id="ARBA00023180"/>
    </source>
</evidence>
<keyword evidence="8" id="KW-1133">Transmembrane helix</keyword>
<dbReference type="InParanoid" id="A0A669B3S2"/>
<keyword evidence="8" id="KW-0812">Transmembrane</keyword>
<dbReference type="Pfam" id="PF07686">
    <property type="entry name" value="V-set"/>
    <property type="match status" value="1"/>
</dbReference>
<dbReference type="SMART" id="SM00409">
    <property type="entry name" value="IG"/>
    <property type="match status" value="2"/>
</dbReference>
<evidence type="ECO:0000256" key="4">
    <source>
        <dbReference type="ARBA" id="ARBA00022859"/>
    </source>
</evidence>
<keyword evidence="5 8" id="KW-0472">Membrane</keyword>
<evidence type="ECO:0000256" key="5">
    <source>
        <dbReference type="ARBA" id="ARBA00023136"/>
    </source>
</evidence>
<dbReference type="GO" id="GO:0005886">
    <property type="term" value="C:plasma membrane"/>
    <property type="evidence" value="ECO:0007669"/>
    <property type="project" value="UniProtKB-SubCell"/>
</dbReference>
<dbReference type="InterPro" id="IPR007110">
    <property type="entry name" value="Ig-like_dom"/>
</dbReference>
<dbReference type="SUPFAM" id="SSF48726">
    <property type="entry name" value="Immunoglobulin"/>
    <property type="match status" value="2"/>
</dbReference>
<feature type="domain" description="Ig-like" evidence="10">
    <location>
        <begin position="26"/>
        <end position="106"/>
    </location>
</feature>
<feature type="chain" id="PRO_5025490121" description="Ig-like domain-containing protein" evidence="9">
    <location>
        <begin position="17"/>
        <end position="389"/>
    </location>
</feature>
<evidence type="ECO:0000256" key="3">
    <source>
        <dbReference type="ARBA" id="ARBA00022729"/>
    </source>
</evidence>
<sequence>MMVLWITLLFLHQGYSLVPMKIVQLGEPVTLTCALPSNKELSTLEVHWYKQSIGDELKLISTLYGTTPPQYGQEIFKSRYDACNTKTFSNLTIWKTVQEDEGIYHCGIIEWHNPEWSGTYLLVKRNTQRASNYTVVQWPAVSDPVNPADTTALQCSVFSDSDNNTCAGDHDVFWFRAGSDKSHPSIIYTGRKRSNECEKPSDLQNRCVYRFSKNINSSDEGTYYCAVATCGEILFGNGTTQDVQGICTTSFYHYYYYYYHCYYFTFTVPSNISYFKPHLTHLFFPLLILFQKATWLELANTIIFLLCLVLLLIVIMVLIYMIWKNNSNHCKAAVLQNNFSYQKIQQNMNTWMFSGVVFTVMKADRCTKNNTKAEKRQHIYMAAKAFGLN</sequence>
<dbReference type="PANTHER" id="PTHR19433:SF133">
    <property type="entry name" value="IMMUNE-TYPE RECEPTOR 5 PRECURSOR-RELATED"/>
    <property type="match status" value="1"/>
</dbReference>
<keyword evidence="2" id="KW-1003">Cell membrane</keyword>
<feature type="domain" description="Ig-like" evidence="10">
    <location>
        <begin position="114"/>
        <end position="227"/>
    </location>
</feature>
<evidence type="ECO:0000256" key="2">
    <source>
        <dbReference type="ARBA" id="ARBA00022475"/>
    </source>
</evidence>
<dbReference type="PANTHER" id="PTHR19433">
    <property type="entry name" value="T-CELL RECEPTOR ALPHA CHAIN V REGION-RELATED"/>
    <property type="match status" value="1"/>
</dbReference>
<feature type="signal peptide" evidence="9">
    <location>
        <begin position="1"/>
        <end position="16"/>
    </location>
</feature>
<name>A0A669B3S2_ORENI</name>
<reference evidence="12" key="1">
    <citation type="submission" date="2012-01" db="EMBL/GenBank/DDBJ databases">
        <title>The Genome Sequence of Oreochromis niloticus (Nile Tilapia).</title>
        <authorList>
            <consortium name="Broad Institute Genome Assembly Team"/>
            <consortium name="Broad Institute Sequencing Platform"/>
            <person name="Di Palma F."/>
            <person name="Johnson J."/>
            <person name="Lander E.S."/>
            <person name="Lindblad-Toh K."/>
        </authorList>
    </citation>
    <scope>NUCLEOTIDE SEQUENCE [LARGE SCALE GENOMIC DNA]</scope>
</reference>
<evidence type="ECO:0000313" key="12">
    <source>
        <dbReference type="Proteomes" id="UP000005207"/>
    </source>
</evidence>
<dbReference type="InterPro" id="IPR036179">
    <property type="entry name" value="Ig-like_dom_sf"/>
</dbReference>
<accession>A0A669B3S2</accession>
<protein>
    <recommendedName>
        <fullName evidence="10">Ig-like domain-containing protein</fullName>
    </recommendedName>
</protein>
<dbReference type="InterPro" id="IPR013106">
    <property type="entry name" value="Ig_V-set"/>
</dbReference>
<feature type="transmembrane region" description="Helical" evidence="8">
    <location>
        <begin position="302"/>
        <end position="323"/>
    </location>
</feature>